<feature type="region of interest" description="Disordered" evidence="1">
    <location>
        <begin position="79"/>
        <end position="118"/>
    </location>
</feature>
<evidence type="ECO:0000256" key="1">
    <source>
        <dbReference type="SAM" id="MobiDB-lite"/>
    </source>
</evidence>
<keyword evidence="2" id="KW-0472">Membrane</keyword>
<feature type="compositionally biased region" description="Acidic residues" evidence="1">
    <location>
        <begin position="102"/>
        <end position="113"/>
    </location>
</feature>
<evidence type="ECO:0000256" key="2">
    <source>
        <dbReference type="SAM" id="Phobius"/>
    </source>
</evidence>
<dbReference type="EMBL" id="KK914528">
    <property type="protein sequence ID" value="KDP34440.1"/>
    <property type="molecule type" value="Genomic_DNA"/>
</dbReference>
<name>A0A067KQ61_JATCU</name>
<organism evidence="3 4">
    <name type="scientific">Jatropha curcas</name>
    <name type="common">Barbados nut</name>
    <dbReference type="NCBI Taxonomy" id="180498"/>
    <lineage>
        <taxon>Eukaryota</taxon>
        <taxon>Viridiplantae</taxon>
        <taxon>Streptophyta</taxon>
        <taxon>Embryophyta</taxon>
        <taxon>Tracheophyta</taxon>
        <taxon>Spermatophyta</taxon>
        <taxon>Magnoliopsida</taxon>
        <taxon>eudicotyledons</taxon>
        <taxon>Gunneridae</taxon>
        <taxon>Pentapetalae</taxon>
        <taxon>rosids</taxon>
        <taxon>fabids</taxon>
        <taxon>Malpighiales</taxon>
        <taxon>Euphorbiaceae</taxon>
        <taxon>Crotonoideae</taxon>
        <taxon>Jatropheae</taxon>
        <taxon>Jatropha</taxon>
    </lineage>
</organism>
<reference evidence="3 4" key="1">
    <citation type="journal article" date="2014" name="PLoS ONE">
        <title>Global Analysis of Gene Expression Profiles in Physic Nut (Jatropha curcas L.) Seedlings Exposed to Salt Stress.</title>
        <authorList>
            <person name="Zhang L."/>
            <person name="Zhang C."/>
            <person name="Wu P."/>
            <person name="Chen Y."/>
            <person name="Li M."/>
            <person name="Jiang H."/>
            <person name="Wu G."/>
        </authorList>
    </citation>
    <scope>NUCLEOTIDE SEQUENCE [LARGE SCALE GENOMIC DNA]</scope>
    <source>
        <strain evidence="4">cv. GZQX0401</strain>
        <tissue evidence="3">Young leaves</tissue>
    </source>
</reference>
<evidence type="ECO:0008006" key="5">
    <source>
        <dbReference type="Google" id="ProtNLM"/>
    </source>
</evidence>
<gene>
    <name evidence="3" type="ORF">JCGZ_11911</name>
</gene>
<keyword evidence="4" id="KW-1185">Reference proteome</keyword>
<feature type="transmembrane region" description="Helical" evidence="2">
    <location>
        <begin position="209"/>
        <end position="229"/>
    </location>
</feature>
<dbReference type="Proteomes" id="UP000027138">
    <property type="component" value="Unassembled WGS sequence"/>
</dbReference>
<sequence>MRHRGLLRVPYAYGARHTSWRRAFPRLERLLCLLGKNKRILGTCGVSHREVAHATTFGLVPQMFRSPCLQRSSMVPLAGRGQGAQRGGHAGHRAERRPVVVEETEDSGSEDSEANPTSATHKVEVLYIKGGNLEHGRRVLGWQSGAPIDWRDYGRLDHLMFDYRPRVYIRSQRRLIGETMEDWTVIFQDLTSEGVRWTGPWWYIERVTVSSYILCVPLCGLFMALAYYLSRVARQYGRHQTVPDYTRFKGGLITQRFLSRFISTWPNRSWLQAYSRVGTDLESADLLTARFLLGPDM</sequence>
<keyword evidence="2" id="KW-1133">Transmembrane helix</keyword>
<keyword evidence="2" id="KW-0812">Transmembrane</keyword>
<accession>A0A067KQ61</accession>
<protein>
    <recommendedName>
        <fullName evidence="5">Aminotransferase-like plant mobile domain-containing protein</fullName>
    </recommendedName>
</protein>
<dbReference type="AlphaFoldDB" id="A0A067KQ61"/>
<evidence type="ECO:0000313" key="4">
    <source>
        <dbReference type="Proteomes" id="UP000027138"/>
    </source>
</evidence>
<proteinExistence type="predicted"/>
<evidence type="ECO:0000313" key="3">
    <source>
        <dbReference type="EMBL" id="KDP34440.1"/>
    </source>
</evidence>